<accession>A0A1Y1SZ00</accession>
<proteinExistence type="predicted"/>
<dbReference type="STRING" id="1185767.IIF7_20126"/>
<protein>
    <submittedName>
        <fullName evidence="1">Uncharacterized protein</fullName>
    </submittedName>
</protein>
<dbReference type="Proteomes" id="UP000192746">
    <property type="component" value="Unassembled WGS sequence"/>
</dbReference>
<gene>
    <name evidence="1" type="ORF">IIF7_20126</name>
</gene>
<organism evidence="1 2">
    <name type="scientific">Zunongwangia atlantica 22II14-10F7</name>
    <dbReference type="NCBI Taxonomy" id="1185767"/>
    <lineage>
        <taxon>Bacteria</taxon>
        <taxon>Pseudomonadati</taxon>
        <taxon>Bacteroidota</taxon>
        <taxon>Flavobacteriia</taxon>
        <taxon>Flavobacteriales</taxon>
        <taxon>Flavobacteriaceae</taxon>
        <taxon>Zunongwangia</taxon>
    </lineage>
</organism>
<keyword evidence="2" id="KW-1185">Reference proteome</keyword>
<comment type="caution">
    <text evidence="1">The sequence shown here is derived from an EMBL/GenBank/DDBJ whole genome shotgun (WGS) entry which is preliminary data.</text>
</comment>
<reference evidence="1 2" key="1">
    <citation type="submission" date="2013-04" db="EMBL/GenBank/DDBJ databases">
        <title>Zunongwangia sp. 22II14-10F7 Genome Sequencing.</title>
        <authorList>
            <person name="Lai Q."/>
            <person name="Shao Z."/>
        </authorList>
    </citation>
    <scope>NUCLEOTIDE SEQUENCE [LARGE SCALE GENOMIC DNA]</scope>
    <source>
        <strain evidence="1 2">22II14-10F7</strain>
    </source>
</reference>
<name>A0A1Y1SZ00_9FLAO</name>
<evidence type="ECO:0000313" key="2">
    <source>
        <dbReference type="Proteomes" id="UP000192746"/>
    </source>
</evidence>
<dbReference type="RefSeq" id="WP_084843479.1">
    <property type="nucleotide sequence ID" value="NZ_ARYN01000036.1"/>
</dbReference>
<evidence type="ECO:0000313" key="1">
    <source>
        <dbReference type="EMBL" id="ORL43575.1"/>
    </source>
</evidence>
<dbReference type="AlphaFoldDB" id="A0A1Y1SZ00"/>
<sequence>MLVAVLPLMSFSENKMEQVQSPLVLNVDCDAEALDAYNSVLPVYGAQAANDAYNQTHSDCLANGGDSEYEVIIDG</sequence>
<dbReference type="EMBL" id="ARYN01000036">
    <property type="protein sequence ID" value="ORL43575.1"/>
    <property type="molecule type" value="Genomic_DNA"/>
</dbReference>